<keyword evidence="4" id="KW-1185">Reference proteome</keyword>
<dbReference type="SUPFAM" id="SSF48452">
    <property type="entry name" value="TPR-like"/>
    <property type="match status" value="1"/>
</dbReference>
<sequence length="280" mass="33520">MNLKLTYLSFPILVLFVPWREYNKILKNTDITLKYETAKKYFDDKKYNQAIILLEGAAPLMKHTAYEKESLYLLAQSFYKKKDYASASRYFQSYYTSFPKGEYTESAHFYSAYSLYLASPSARFDQSDTYKAIQQLQDFLKYYSQSNKKEIVKYALSELQEKLALKELMAIRLYYDLGNYLLYPFPGGNYLSCIITAQNALKSYPFSKYREDFIYYIFMARYKIALQSIKKEEKDFQYCDMTNEYYSYIDEYPSGKHLREVQQLYHDMVKHHGMVNHFKY</sequence>
<dbReference type="eggNOG" id="COG4105">
    <property type="taxonomic scope" value="Bacteria"/>
</dbReference>
<dbReference type="RefSeq" id="WP_012573170.1">
    <property type="nucleotide sequence ID" value="NC_011565.1"/>
</dbReference>
<evidence type="ECO:0000313" key="3">
    <source>
        <dbReference type="EMBL" id="BAG83409.1"/>
    </source>
</evidence>
<evidence type="ECO:0000313" key="4">
    <source>
        <dbReference type="Proteomes" id="UP000000723"/>
    </source>
</evidence>
<feature type="domain" description="Outer membrane lipoprotein BamD-like" evidence="2">
    <location>
        <begin position="35"/>
        <end position="180"/>
    </location>
</feature>
<dbReference type="InterPro" id="IPR011990">
    <property type="entry name" value="TPR-like_helical_dom_sf"/>
</dbReference>
<reference evidence="4" key="1">
    <citation type="journal article" date="2008" name="Science">
        <title>Genome of an endosymbiont coupling N2 fixation to cellulolysis within RT protist cells in termite gut.</title>
        <authorList>
            <person name="Hongoh Y."/>
            <person name="Sharma V.K."/>
            <person name="Prakash T."/>
            <person name="Noda S."/>
            <person name="Toh H."/>
            <person name="Taylor T.D."/>
            <person name="Kudo T."/>
            <person name="Sakaki Y."/>
            <person name="Toyoda A."/>
            <person name="Hattori M."/>
            <person name="Ohkuma M."/>
        </authorList>
    </citation>
    <scope>NUCLEOTIDE SEQUENCE [LARGE SCALE GENOMIC DNA]</scope>
</reference>
<name>B6YQD7_AZOPC</name>
<dbReference type="HOGENOM" id="CLU_068039_0_0_10"/>
<dbReference type="Proteomes" id="UP000000723">
    <property type="component" value="Chromosome"/>
</dbReference>
<proteinExistence type="predicted"/>
<gene>
    <name evidence="3" type="ordered locus">CFPG_146</name>
</gene>
<dbReference type="OrthoDB" id="9770761at2"/>
<dbReference type="KEGG" id="aps:CFPG_146"/>
<protein>
    <recommendedName>
        <fullName evidence="2">Outer membrane lipoprotein BamD-like domain-containing protein</fullName>
    </recommendedName>
</protein>
<keyword evidence="1" id="KW-0732">Signal</keyword>
<dbReference type="Pfam" id="PF13525">
    <property type="entry name" value="YfiO"/>
    <property type="match status" value="1"/>
</dbReference>
<dbReference type="EMBL" id="AP010656">
    <property type="protein sequence ID" value="BAG83409.1"/>
    <property type="molecule type" value="Genomic_DNA"/>
</dbReference>
<evidence type="ECO:0000259" key="2">
    <source>
        <dbReference type="Pfam" id="PF13525"/>
    </source>
</evidence>
<dbReference type="Gene3D" id="1.25.40.10">
    <property type="entry name" value="Tetratricopeptide repeat domain"/>
    <property type="match status" value="1"/>
</dbReference>
<evidence type="ECO:0000256" key="1">
    <source>
        <dbReference type="ARBA" id="ARBA00022729"/>
    </source>
</evidence>
<dbReference type="STRING" id="511995.CFPG_146"/>
<dbReference type="AlphaFoldDB" id="B6YQD7"/>
<organism evidence="3 4">
    <name type="scientific">Azobacteroides pseudotrichonymphae genomovar. CFP2</name>
    <dbReference type="NCBI Taxonomy" id="511995"/>
    <lineage>
        <taxon>Bacteria</taxon>
        <taxon>Pseudomonadati</taxon>
        <taxon>Bacteroidota</taxon>
        <taxon>Bacteroidia</taxon>
        <taxon>Bacteroidales</taxon>
        <taxon>Candidatus Azobacteroides</taxon>
    </lineage>
</organism>
<dbReference type="InterPro" id="IPR039565">
    <property type="entry name" value="BamD-like"/>
</dbReference>
<accession>B6YQD7</accession>